<dbReference type="RefSeq" id="WP_224190119.1">
    <property type="nucleotide sequence ID" value="NZ_JAIRAU010000001.1"/>
</dbReference>
<evidence type="ECO:0000256" key="1">
    <source>
        <dbReference type="SAM" id="MobiDB-lite"/>
    </source>
</evidence>
<gene>
    <name evidence="2" type="ORF">K7C98_03810</name>
</gene>
<feature type="region of interest" description="Disordered" evidence="1">
    <location>
        <begin position="26"/>
        <end position="69"/>
    </location>
</feature>
<dbReference type="EMBL" id="JAIRAU010000001">
    <property type="protein sequence ID" value="MBZ5708369.1"/>
    <property type="molecule type" value="Genomic_DNA"/>
</dbReference>
<dbReference type="Proteomes" id="UP001139031">
    <property type="component" value="Unassembled WGS sequence"/>
</dbReference>
<organism evidence="2 3">
    <name type="scientific">Nannocystis pusilla</name>
    <dbReference type="NCBI Taxonomy" id="889268"/>
    <lineage>
        <taxon>Bacteria</taxon>
        <taxon>Pseudomonadati</taxon>
        <taxon>Myxococcota</taxon>
        <taxon>Polyangia</taxon>
        <taxon>Nannocystales</taxon>
        <taxon>Nannocystaceae</taxon>
        <taxon>Nannocystis</taxon>
    </lineage>
</organism>
<proteinExistence type="predicted"/>
<protein>
    <recommendedName>
        <fullName evidence="4">Lipoprotein</fullName>
    </recommendedName>
</protein>
<name>A0ABS7TJK1_9BACT</name>
<evidence type="ECO:0000313" key="2">
    <source>
        <dbReference type="EMBL" id="MBZ5708369.1"/>
    </source>
</evidence>
<sequence length="298" mass="30260">MSGRSGRLLALAWLGGCAGPDDLGGGGSAATTTTGAGSTTGGSATAGGAVDEPTTSGSTSSGGTTGSVFIELPDAGDKERCDQWVQDCPEGQKCNAYAGDGQNHWESLKCVDVVRDPDGLYEPCEVFGSAASGEDSCDVGMICWGVDDGIGTCIGFCIGSPDAPDCADPGAGCVETASGIITLCLRMCNPLLQDCQPGDVCVPNPDEPKDFLCALDASGDEGQVFDPCEYANACDPGLYCLESELASECDPRIAGCCSPFCDTSLANTCPGQGQECLPWYEDGEALQGFEDVGVCGLP</sequence>
<evidence type="ECO:0000313" key="3">
    <source>
        <dbReference type="Proteomes" id="UP001139031"/>
    </source>
</evidence>
<evidence type="ECO:0008006" key="4">
    <source>
        <dbReference type="Google" id="ProtNLM"/>
    </source>
</evidence>
<feature type="compositionally biased region" description="Low complexity" evidence="1">
    <location>
        <begin position="29"/>
        <end position="62"/>
    </location>
</feature>
<keyword evidence="3" id="KW-1185">Reference proteome</keyword>
<comment type="caution">
    <text evidence="2">The sequence shown here is derived from an EMBL/GenBank/DDBJ whole genome shotgun (WGS) entry which is preliminary data.</text>
</comment>
<reference evidence="2" key="1">
    <citation type="submission" date="2021-08" db="EMBL/GenBank/DDBJ databases">
        <authorList>
            <person name="Stevens D.C."/>
        </authorList>
    </citation>
    <scope>NUCLEOTIDE SEQUENCE</scope>
    <source>
        <strain evidence="2">DSM 53165</strain>
    </source>
</reference>
<accession>A0ABS7TJK1</accession>